<evidence type="ECO:0000256" key="1">
    <source>
        <dbReference type="SAM" id="Phobius"/>
    </source>
</evidence>
<keyword evidence="1" id="KW-0472">Membrane</keyword>
<protein>
    <submittedName>
        <fullName evidence="4">Transmembrane protein</fullName>
    </submittedName>
</protein>
<keyword evidence="1" id="KW-1133">Transmembrane helix</keyword>
<accession>A0A183VHD4</accession>
<keyword evidence="3" id="KW-1185">Reference proteome</keyword>
<dbReference type="Proteomes" id="UP000050794">
    <property type="component" value="Unassembled WGS sequence"/>
</dbReference>
<dbReference type="EMBL" id="UYWY01028420">
    <property type="protein sequence ID" value="VDM51475.1"/>
    <property type="molecule type" value="Genomic_DNA"/>
</dbReference>
<evidence type="ECO:0000313" key="2">
    <source>
        <dbReference type="EMBL" id="VDM51475.1"/>
    </source>
</evidence>
<dbReference type="WBParaSite" id="TCNE_0002015801-mRNA-1">
    <property type="protein sequence ID" value="TCNE_0002015801-mRNA-1"/>
    <property type="gene ID" value="TCNE_0002015801"/>
</dbReference>
<dbReference type="AlphaFoldDB" id="A0A183VHD4"/>
<name>A0A183VHD4_TOXCA</name>
<keyword evidence="1" id="KW-0812">Transmembrane</keyword>
<evidence type="ECO:0000313" key="4">
    <source>
        <dbReference type="WBParaSite" id="TCNE_0002015801-mRNA-1"/>
    </source>
</evidence>
<organism evidence="3 4">
    <name type="scientific">Toxocara canis</name>
    <name type="common">Canine roundworm</name>
    <dbReference type="NCBI Taxonomy" id="6265"/>
    <lineage>
        <taxon>Eukaryota</taxon>
        <taxon>Metazoa</taxon>
        <taxon>Ecdysozoa</taxon>
        <taxon>Nematoda</taxon>
        <taxon>Chromadorea</taxon>
        <taxon>Rhabditida</taxon>
        <taxon>Spirurina</taxon>
        <taxon>Ascaridomorpha</taxon>
        <taxon>Ascaridoidea</taxon>
        <taxon>Toxocaridae</taxon>
        <taxon>Toxocara</taxon>
    </lineage>
</organism>
<sequence>MALFFVEIQEDQLLFGEGILRDVDVADFLDVGLETDDMKEKGKIVDYFDLSMLNIEKEDLEANGLKHGTQSVAQVAFTMVFVGLVLFVTLVGLIITVMWCLITTRKSQRLVLVGWFTSLAYFME</sequence>
<reference evidence="2 3" key="2">
    <citation type="submission" date="2018-11" db="EMBL/GenBank/DDBJ databases">
        <authorList>
            <consortium name="Pathogen Informatics"/>
        </authorList>
    </citation>
    <scope>NUCLEOTIDE SEQUENCE [LARGE SCALE GENOMIC DNA]</scope>
</reference>
<reference evidence="4" key="1">
    <citation type="submission" date="2016-06" db="UniProtKB">
        <authorList>
            <consortium name="WormBaseParasite"/>
        </authorList>
    </citation>
    <scope>IDENTIFICATION</scope>
</reference>
<proteinExistence type="predicted"/>
<gene>
    <name evidence="2" type="ORF">TCNE_LOCUS20154</name>
</gene>
<evidence type="ECO:0000313" key="3">
    <source>
        <dbReference type="Proteomes" id="UP000050794"/>
    </source>
</evidence>
<feature type="transmembrane region" description="Helical" evidence="1">
    <location>
        <begin position="75"/>
        <end position="102"/>
    </location>
</feature>